<dbReference type="InterPro" id="IPR024892">
    <property type="entry name" value="ArAT"/>
</dbReference>
<dbReference type="InterPro" id="IPR015421">
    <property type="entry name" value="PyrdxlP-dep_Trfase_major"/>
</dbReference>
<dbReference type="OrthoDB" id="9809616at2"/>
<dbReference type="RefSeq" id="WP_046386207.1">
    <property type="nucleotide sequence ID" value="NZ_JBIWMM010000003.1"/>
</dbReference>
<dbReference type="Gene3D" id="3.40.640.10">
    <property type="entry name" value="Type I PLP-dependent aspartate aminotransferase-like (Major domain)"/>
    <property type="match status" value="1"/>
</dbReference>
<dbReference type="GO" id="GO:0004400">
    <property type="term" value="F:histidinol-phosphate transaminase activity"/>
    <property type="evidence" value="ECO:0007669"/>
    <property type="project" value="UniProtKB-UniRule"/>
</dbReference>
<dbReference type="InterPro" id="IPR001917">
    <property type="entry name" value="Aminotrans_II_pyridoxalP_BS"/>
</dbReference>
<keyword evidence="3 6" id="KW-0032">Aminotransferase</keyword>
<dbReference type="UniPathway" id="UPA00031">
    <property type="reaction ID" value="UER00012"/>
</dbReference>
<dbReference type="Pfam" id="PF00155">
    <property type="entry name" value="Aminotran_1_2"/>
    <property type="match status" value="1"/>
</dbReference>
<dbReference type="NCBIfam" id="NF002878">
    <property type="entry name" value="PRK03321.1"/>
    <property type="match status" value="1"/>
</dbReference>
<dbReference type="Proteomes" id="UP000037395">
    <property type="component" value="Unassembled WGS sequence"/>
</dbReference>
<dbReference type="EC" id="2.6.1.9" evidence="6"/>
<evidence type="ECO:0000313" key="9">
    <source>
        <dbReference type="Proteomes" id="UP000037395"/>
    </source>
</evidence>
<dbReference type="InterPro" id="IPR015422">
    <property type="entry name" value="PyrdxlP-dep_Trfase_small"/>
</dbReference>
<evidence type="ECO:0000313" key="8">
    <source>
        <dbReference type="EMBL" id="OEV39763.1"/>
    </source>
</evidence>
<feature type="modified residue" description="N6-(pyridoxal phosphate)lysine" evidence="6">
    <location>
        <position position="205"/>
    </location>
</feature>
<comment type="subunit">
    <text evidence="2 6">Homodimer.</text>
</comment>
<sequence length="342" mass="35807">MTDTPTSTPPVTAHHLLAGNENPYPPLPGVLERATAALHTLNRYPDPAATRLVAALADHLNVPSAHVVVGPGSVGVLFQLVRAAAGPGDEVLFAWRSFEAYPEAAELAGATAAAVPLADGEVHDLTAMAAALTPRTKVVLVCNPNNPTGTAVPPAELVKFLDAIPDTTLVVLDEAYREFAPEDTPDGIDLYRTRPNLVVLRTFSKAYGLAGLRVGYAVAHDTVAAAARAVALPFGVSRIAQDAAVESLAAGSELHDRVRNLVAERNRVQAALRTQGWPLVESHANFVWLRLGEHTSAFAASCTEAGITAKVFPGEGVRLSIGEPDANDAALAVAAAWRARTA</sequence>
<comment type="catalytic activity">
    <reaction evidence="6">
        <text>L-histidinol phosphate + 2-oxoglutarate = 3-(imidazol-4-yl)-2-oxopropyl phosphate + L-glutamate</text>
        <dbReference type="Rhea" id="RHEA:23744"/>
        <dbReference type="ChEBI" id="CHEBI:16810"/>
        <dbReference type="ChEBI" id="CHEBI:29985"/>
        <dbReference type="ChEBI" id="CHEBI:57766"/>
        <dbReference type="ChEBI" id="CHEBI:57980"/>
        <dbReference type="EC" id="2.6.1.9"/>
    </reaction>
</comment>
<evidence type="ECO:0000256" key="5">
    <source>
        <dbReference type="ARBA" id="ARBA00022898"/>
    </source>
</evidence>
<evidence type="ECO:0000256" key="2">
    <source>
        <dbReference type="ARBA" id="ARBA00011738"/>
    </source>
</evidence>
<reference evidence="8" key="1">
    <citation type="submission" date="2016-08" db="EMBL/GenBank/DDBJ databases">
        <title>Sequencing, Assembly and Comparative Genomics of S. aureofaciens ATCC 10762.</title>
        <authorList>
            <person name="Gradnigo J.S."/>
            <person name="Johnson N."/>
            <person name="Somerville G.A."/>
        </authorList>
    </citation>
    <scope>NUCLEOTIDE SEQUENCE [LARGE SCALE GENOMIC DNA]</scope>
    <source>
        <strain evidence="8">ATCC 10762</strain>
    </source>
</reference>
<protein>
    <recommendedName>
        <fullName evidence="6">Histidinol-phosphate aminotransferase</fullName>
        <ecNumber evidence="6">2.6.1.9</ecNumber>
    </recommendedName>
    <alternativeName>
        <fullName evidence="6">Imidazole acetol-phosphate transaminase</fullName>
    </alternativeName>
</protein>
<keyword evidence="4 6" id="KW-0808">Transferase</keyword>
<organism evidence="8 9">
    <name type="scientific">Kitasatospora aureofaciens</name>
    <name type="common">Streptomyces aureofaciens</name>
    <dbReference type="NCBI Taxonomy" id="1894"/>
    <lineage>
        <taxon>Bacteria</taxon>
        <taxon>Bacillati</taxon>
        <taxon>Actinomycetota</taxon>
        <taxon>Actinomycetes</taxon>
        <taxon>Kitasatosporales</taxon>
        <taxon>Streptomycetaceae</taxon>
        <taxon>Kitasatospora</taxon>
    </lineage>
</organism>
<proteinExistence type="inferred from homology"/>
<dbReference type="PROSITE" id="PS00599">
    <property type="entry name" value="AA_TRANSFER_CLASS_2"/>
    <property type="match status" value="1"/>
</dbReference>
<keyword evidence="6" id="KW-0028">Amino-acid biosynthesis</keyword>
<evidence type="ECO:0000259" key="7">
    <source>
        <dbReference type="Pfam" id="PF00155"/>
    </source>
</evidence>
<dbReference type="PANTHER" id="PTHR43643:SF3">
    <property type="entry name" value="HISTIDINOL-PHOSPHATE AMINOTRANSFERASE"/>
    <property type="match status" value="1"/>
</dbReference>
<comment type="similarity">
    <text evidence="6">Belongs to the class-II pyridoxal-phosphate-dependent aminotransferase family. Histidinol-phosphate aminotransferase subfamily.</text>
</comment>
<dbReference type="SUPFAM" id="SSF53383">
    <property type="entry name" value="PLP-dependent transferases"/>
    <property type="match status" value="1"/>
</dbReference>
<comment type="cofactor">
    <cofactor evidence="1 6">
        <name>pyridoxal 5'-phosphate</name>
        <dbReference type="ChEBI" id="CHEBI:597326"/>
    </cofactor>
</comment>
<dbReference type="PANTHER" id="PTHR43643">
    <property type="entry name" value="HISTIDINOL-PHOSPHATE AMINOTRANSFERASE 2"/>
    <property type="match status" value="1"/>
</dbReference>
<evidence type="ECO:0000256" key="4">
    <source>
        <dbReference type="ARBA" id="ARBA00022679"/>
    </source>
</evidence>
<keyword evidence="6" id="KW-0368">Histidine biosynthesis</keyword>
<dbReference type="CDD" id="cd00609">
    <property type="entry name" value="AAT_like"/>
    <property type="match status" value="1"/>
</dbReference>
<dbReference type="EMBL" id="JPRF03000001">
    <property type="protein sequence ID" value="OEV39763.1"/>
    <property type="molecule type" value="Genomic_DNA"/>
</dbReference>
<dbReference type="GO" id="GO:0000105">
    <property type="term" value="P:L-histidine biosynthetic process"/>
    <property type="evidence" value="ECO:0007669"/>
    <property type="project" value="UniProtKB-UniRule"/>
</dbReference>
<evidence type="ECO:0000256" key="3">
    <source>
        <dbReference type="ARBA" id="ARBA00022576"/>
    </source>
</evidence>
<name>A0A1E7NH28_KITAU</name>
<feature type="domain" description="Aminotransferase class I/classII large" evidence="7">
    <location>
        <begin position="17"/>
        <end position="309"/>
    </location>
</feature>
<dbReference type="GO" id="GO:0030170">
    <property type="term" value="F:pyridoxal phosphate binding"/>
    <property type="evidence" value="ECO:0007669"/>
    <property type="project" value="InterPro"/>
</dbReference>
<evidence type="ECO:0000256" key="1">
    <source>
        <dbReference type="ARBA" id="ARBA00001933"/>
    </source>
</evidence>
<accession>A0A1E7NH28</accession>
<dbReference type="InterPro" id="IPR004839">
    <property type="entry name" value="Aminotransferase_I/II_large"/>
</dbReference>
<keyword evidence="9" id="KW-1185">Reference proteome</keyword>
<dbReference type="InterPro" id="IPR050106">
    <property type="entry name" value="HistidinolP_aminotransfase"/>
</dbReference>
<comment type="caution">
    <text evidence="8">The sequence shown here is derived from an EMBL/GenBank/DDBJ whole genome shotgun (WGS) entry which is preliminary data.</text>
</comment>
<gene>
    <name evidence="6" type="primary">hisC</name>
    <name evidence="8" type="ORF">HS99_0003685</name>
</gene>
<evidence type="ECO:0000256" key="6">
    <source>
        <dbReference type="HAMAP-Rule" id="MF_01023"/>
    </source>
</evidence>
<dbReference type="InterPro" id="IPR015424">
    <property type="entry name" value="PyrdxlP-dep_Trfase"/>
</dbReference>
<comment type="pathway">
    <text evidence="6">Amino-acid biosynthesis; L-histidine biosynthesis; L-histidine from 5-phospho-alpha-D-ribose 1-diphosphate: step 7/9.</text>
</comment>
<dbReference type="HAMAP" id="MF_01023">
    <property type="entry name" value="HisC_aminotrans_2"/>
    <property type="match status" value="1"/>
</dbReference>
<dbReference type="Gene3D" id="3.90.1150.10">
    <property type="entry name" value="Aspartate Aminotransferase, domain 1"/>
    <property type="match status" value="1"/>
</dbReference>
<dbReference type="InterPro" id="IPR005861">
    <property type="entry name" value="HisP_aminotrans"/>
</dbReference>
<dbReference type="AlphaFoldDB" id="A0A1E7NH28"/>
<keyword evidence="5 6" id="KW-0663">Pyridoxal phosphate</keyword>